<keyword evidence="8" id="KW-1185">Reference proteome</keyword>
<evidence type="ECO:0000256" key="5">
    <source>
        <dbReference type="RuleBase" id="RU362075"/>
    </source>
</evidence>
<organism evidence="7 8">
    <name type="scientific">Kriegella aquimaris</name>
    <dbReference type="NCBI Taxonomy" id="192904"/>
    <lineage>
        <taxon>Bacteria</taxon>
        <taxon>Pseudomonadati</taxon>
        <taxon>Bacteroidota</taxon>
        <taxon>Flavobacteriia</taxon>
        <taxon>Flavobacteriales</taxon>
        <taxon>Flavobacteriaceae</taxon>
        <taxon>Kriegella</taxon>
    </lineage>
</organism>
<reference evidence="8" key="1">
    <citation type="submission" date="2016-10" db="EMBL/GenBank/DDBJ databases">
        <authorList>
            <person name="Varghese N."/>
            <person name="Submissions S."/>
        </authorList>
    </citation>
    <scope>NUCLEOTIDE SEQUENCE [LARGE SCALE GENOMIC DNA]</scope>
    <source>
        <strain evidence="8">DSM 19886</strain>
    </source>
</reference>
<dbReference type="InterPro" id="IPR002937">
    <property type="entry name" value="Amino_oxidase"/>
</dbReference>
<proteinExistence type="inferred from homology"/>
<comment type="similarity">
    <text evidence="2 5">Belongs to the carotenoid/retinoid oxidoreductase family.</text>
</comment>
<keyword evidence="3 5" id="KW-0125">Carotenoid biosynthesis</keyword>
<dbReference type="OrthoDB" id="9774675at2"/>
<evidence type="ECO:0000259" key="6">
    <source>
        <dbReference type="Pfam" id="PF01593"/>
    </source>
</evidence>
<gene>
    <name evidence="7" type="ORF">SAMN04488514_11135</name>
</gene>
<protein>
    <submittedName>
        <fullName evidence="7">Phytoene desaturase</fullName>
    </submittedName>
</protein>
<evidence type="ECO:0000256" key="4">
    <source>
        <dbReference type="ARBA" id="ARBA00023002"/>
    </source>
</evidence>
<dbReference type="PROSITE" id="PS51257">
    <property type="entry name" value="PROKAR_LIPOPROTEIN"/>
    <property type="match status" value="1"/>
</dbReference>
<dbReference type="AlphaFoldDB" id="A0A1G9UHY5"/>
<dbReference type="GO" id="GO:0016117">
    <property type="term" value="P:carotenoid biosynthetic process"/>
    <property type="evidence" value="ECO:0007669"/>
    <property type="project" value="UniProtKB-KW"/>
</dbReference>
<dbReference type="InterPro" id="IPR036188">
    <property type="entry name" value="FAD/NAD-bd_sf"/>
</dbReference>
<dbReference type="GO" id="GO:0016491">
    <property type="term" value="F:oxidoreductase activity"/>
    <property type="evidence" value="ECO:0007669"/>
    <property type="project" value="UniProtKB-KW"/>
</dbReference>
<dbReference type="SUPFAM" id="SSF51905">
    <property type="entry name" value="FAD/NAD(P)-binding domain"/>
    <property type="match status" value="1"/>
</dbReference>
<feature type="domain" description="Amine oxidase" evidence="6">
    <location>
        <begin position="15"/>
        <end position="481"/>
    </location>
</feature>
<evidence type="ECO:0000256" key="2">
    <source>
        <dbReference type="ARBA" id="ARBA00006046"/>
    </source>
</evidence>
<dbReference type="PANTHER" id="PTHR43734">
    <property type="entry name" value="PHYTOENE DESATURASE"/>
    <property type="match status" value="1"/>
</dbReference>
<dbReference type="Pfam" id="PF01593">
    <property type="entry name" value="Amino_oxidase"/>
    <property type="match status" value="1"/>
</dbReference>
<dbReference type="NCBIfam" id="TIGR02734">
    <property type="entry name" value="crtI_fam"/>
    <property type="match status" value="1"/>
</dbReference>
<keyword evidence="4 5" id="KW-0560">Oxidoreductase</keyword>
<dbReference type="InterPro" id="IPR014105">
    <property type="entry name" value="Carotenoid/retinoid_OxRdtase"/>
</dbReference>
<evidence type="ECO:0000256" key="1">
    <source>
        <dbReference type="ARBA" id="ARBA00004829"/>
    </source>
</evidence>
<evidence type="ECO:0000313" key="8">
    <source>
        <dbReference type="Proteomes" id="UP000199440"/>
    </source>
</evidence>
<sequence length="486" mass="54966">MSKKVVVIGSGFSSLSAACYLAKKGFDVSVYEKNSTVGGRARQLVIDGFTFDMGPSWYWMPDIFEKFFNDFNKKASDYYELKKLDPAYKIFFADNTISIGDTLEKISVEFERIETGSADHLMRFMAKAQKNYEIAINKVVLKPGISPFELITKDTIVNVDQFFKSISSEVRRKFKNPMLISALEFPVLFLGAKPSNTPSFYNFMNYADFGLGTWHPKGGMYEIIKALQSLAEELGVSIYTDHSVEKINVENGKTVGIVTNGKTVAADVVLSGADYHHSETLLDKEYRQYSESYWQKKTFAPSSLLFYIGFDKKLRNVNHHNLFFDTDFDAHAKEIYDNPQWPSDPLFYANFPSVTDKSMAPANCETGFFLVPIAPGLDDTPELRKQYFDIVMKRFEEKTNQKVGNHILFKQSFCVNDFVEEYNAYKGNAYGLANTLDQTAFLRPKLKSKKVKNLYFTGQLTVPGPGVPPALISGKLVSELIAKNNL</sequence>
<accession>A0A1G9UHY5</accession>
<dbReference type="RefSeq" id="WP_089892892.1">
    <property type="nucleotide sequence ID" value="NZ_FNGV01000011.1"/>
</dbReference>
<dbReference type="STRING" id="192904.SAMN04488514_11135"/>
<dbReference type="PRINTS" id="PR00419">
    <property type="entry name" value="ADXRDTASE"/>
</dbReference>
<dbReference type="EMBL" id="FNGV01000011">
    <property type="protein sequence ID" value="SDM59453.1"/>
    <property type="molecule type" value="Genomic_DNA"/>
</dbReference>
<evidence type="ECO:0000256" key="3">
    <source>
        <dbReference type="ARBA" id="ARBA00022746"/>
    </source>
</evidence>
<dbReference type="Proteomes" id="UP000199440">
    <property type="component" value="Unassembled WGS sequence"/>
</dbReference>
<evidence type="ECO:0000313" key="7">
    <source>
        <dbReference type="EMBL" id="SDM59453.1"/>
    </source>
</evidence>
<dbReference type="PANTHER" id="PTHR43734:SF1">
    <property type="entry name" value="PHYTOENE DESATURASE"/>
    <property type="match status" value="1"/>
</dbReference>
<name>A0A1G9UHY5_9FLAO</name>
<comment type="pathway">
    <text evidence="1 5">Carotenoid biosynthesis.</text>
</comment>
<dbReference type="Gene3D" id="3.50.50.60">
    <property type="entry name" value="FAD/NAD(P)-binding domain"/>
    <property type="match status" value="2"/>
</dbReference>